<reference evidence="1" key="1">
    <citation type="submission" date="2021-03" db="EMBL/GenBank/DDBJ databases">
        <authorList>
            <consortium name="DOE Joint Genome Institute"/>
            <person name="Ahrendt S."/>
            <person name="Looney B.P."/>
            <person name="Miyauchi S."/>
            <person name="Morin E."/>
            <person name="Drula E."/>
            <person name="Courty P.E."/>
            <person name="Chicoki N."/>
            <person name="Fauchery L."/>
            <person name="Kohler A."/>
            <person name="Kuo A."/>
            <person name="Labutti K."/>
            <person name="Pangilinan J."/>
            <person name="Lipzen A."/>
            <person name="Riley R."/>
            <person name="Andreopoulos W."/>
            <person name="He G."/>
            <person name="Johnson J."/>
            <person name="Barry K.W."/>
            <person name="Grigoriev I.V."/>
            <person name="Nagy L."/>
            <person name="Hibbett D."/>
            <person name="Henrissat B."/>
            <person name="Matheny P.B."/>
            <person name="Labbe J."/>
            <person name="Martin F."/>
        </authorList>
    </citation>
    <scope>NUCLEOTIDE SEQUENCE</scope>
    <source>
        <strain evidence="1">HHB10654</strain>
    </source>
</reference>
<name>A0ACB8SW79_9AGAM</name>
<gene>
    <name evidence="1" type="ORF">BV25DRAFT_1827961</name>
</gene>
<evidence type="ECO:0000313" key="2">
    <source>
        <dbReference type="Proteomes" id="UP000814140"/>
    </source>
</evidence>
<proteinExistence type="predicted"/>
<accession>A0ACB8SW79</accession>
<comment type="caution">
    <text evidence="1">The sequence shown here is derived from an EMBL/GenBank/DDBJ whole genome shotgun (WGS) entry which is preliminary data.</text>
</comment>
<reference evidence="1" key="2">
    <citation type="journal article" date="2022" name="New Phytol.">
        <title>Evolutionary transition to the ectomycorrhizal habit in the genomes of a hyperdiverse lineage of mushroom-forming fungi.</title>
        <authorList>
            <person name="Looney B."/>
            <person name="Miyauchi S."/>
            <person name="Morin E."/>
            <person name="Drula E."/>
            <person name="Courty P.E."/>
            <person name="Kohler A."/>
            <person name="Kuo A."/>
            <person name="LaButti K."/>
            <person name="Pangilinan J."/>
            <person name="Lipzen A."/>
            <person name="Riley R."/>
            <person name="Andreopoulos W."/>
            <person name="He G."/>
            <person name="Johnson J."/>
            <person name="Nolan M."/>
            <person name="Tritt A."/>
            <person name="Barry K.W."/>
            <person name="Grigoriev I.V."/>
            <person name="Nagy L.G."/>
            <person name="Hibbett D."/>
            <person name="Henrissat B."/>
            <person name="Matheny P.B."/>
            <person name="Labbe J."/>
            <person name="Martin F.M."/>
        </authorList>
    </citation>
    <scope>NUCLEOTIDE SEQUENCE</scope>
    <source>
        <strain evidence="1">HHB10654</strain>
    </source>
</reference>
<keyword evidence="2" id="KW-1185">Reference proteome</keyword>
<sequence length="127" mass="13703">MHIPTSTSSNLPSATAIVEVVGKDSGLPKSTQILIGCAIGLFIFVIGGFLLVALGRHRVIVSEASMLSEAAGLGNRRREEQLCHEHCEACCKWFNRKTFADPSEDIPPLDITAMPNLPPAHVVPAEW</sequence>
<protein>
    <submittedName>
        <fullName evidence="1">Uncharacterized protein</fullName>
    </submittedName>
</protein>
<dbReference type="EMBL" id="MU277219">
    <property type="protein sequence ID" value="KAI0060452.1"/>
    <property type="molecule type" value="Genomic_DNA"/>
</dbReference>
<dbReference type="Proteomes" id="UP000814140">
    <property type="component" value="Unassembled WGS sequence"/>
</dbReference>
<organism evidence="1 2">
    <name type="scientific">Artomyces pyxidatus</name>
    <dbReference type="NCBI Taxonomy" id="48021"/>
    <lineage>
        <taxon>Eukaryota</taxon>
        <taxon>Fungi</taxon>
        <taxon>Dikarya</taxon>
        <taxon>Basidiomycota</taxon>
        <taxon>Agaricomycotina</taxon>
        <taxon>Agaricomycetes</taxon>
        <taxon>Russulales</taxon>
        <taxon>Auriscalpiaceae</taxon>
        <taxon>Artomyces</taxon>
    </lineage>
</organism>
<evidence type="ECO:0000313" key="1">
    <source>
        <dbReference type="EMBL" id="KAI0060452.1"/>
    </source>
</evidence>